<keyword evidence="4" id="KW-1185">Reference proteome</keyword>
<dbReference type="AlphaFoldDB" id="A0ABD5ZH54"/>
<evidence type="ECO:0000313" key="4">
    <source>
        <dbReference type="Proteomes" id="UP001596481"/>
    </source>
</evidence>
<feature type="transmembrane region" description="Helical" evidence="1">
    <location>
        <begin position="140"/>
        <end position="159"/>
    </location>
</feature>
<dbReference type="Pfam" id="PF24035">
    <property type="entry name" value="DUF7344"/>
    <property type="match status" value="1"/>
</dbReference>
<feature type="transmembrane region" description="Helical" evidence="1">
    <location>
        <begin position="115"/>
        <end position="134"/>
    </location>
</feature>
<keyword evidence="1" id="KW-0472">Membrane</keyword>
<name>A0ABD5ZH54_9EURY</name>
<comment type="caution">
    <text evidence="3">The sequence shown here is derived from an EMBL/GenBank/DDBJ whole genome shotgun (WGS) entry which is preliminary data.</text>
</comment>
<dbReference type="RefSeq" id="WP_390224381.1">
    <property type="nucleotide sequence ID" value="NZ_JBHTAA010000005.1"/>
</dbReference>
<accession>A0ABD5ZH54</accession>
<sequence length="168" mass="18522">MATTSKSSLSETHIHEVLSNERRRMAIELLQDHDQLSLRDLSERIAELETGESPPPRNIRQSAYVSLQQTHIPKLDELDIVSYDDESKLVSLAQAGDVTVYMEVVPEGELSWSEYYATLAGLGIVLMIAVAANVPLLTNIGAPVLGSVVFSVFGASAIYQRWAQHSQQ</sequence>
<evidence type="ECO:0000259" key="2">
    <source>
        <dbReference type="Pfam" id="PF24035"/>
    </source>
</evidence>
<reference evidence="3 4" key="1">
    <citation type="journal article" date="2019" name="Int. J. Syst. Evol. Microbiol.">
        <title>The Global Catalogue of Microorganisms (GCM) 10K type strain sequencing project: providing services to taxonomists for standard genome sequencing and annotation.</title>
        <authorList>
            <consortium name="The Broad Institute Genomics Platform"/>
            <consortium name="The Broad Institute Genome Sequencing Center for Infectious Disease"/>
            <person name="Wu L."/>
            <person name="Ma J."/>
        </authorList>
    </citation>
    <scope>NUCLEOTIDE SEQUENCE [LARGE SCALE GENOMIC DNA]</scope>
    <source>
        <strain evidence="3 4">DSM 29988</strain>
    </source>
</reference>
<dbReference type="EMBL" id="JBHTAA010000005">
    <property type="protein sequence ID" value="MFC7204571.1"/>
    <property type="molecule type" value="Genomic_DNA"/>
</dbReference>
<organism evidence="3 4">
    <name type="scientific">Haloferax namakaokahaiae</name>
    <dbReference type="NCBI Taxonomy" id="1748331"/>
    <lineage>
        <taxon>Archaea</taxon>
        <taxon>Methanobacteriati</taxon>
        <taxon>Methanobacteriota</taxon>
        <taxon>Stenosarchaea group</taxon>
        <taxon>Halobacteria</taxon>
        <taxon>Halobacteriales</taxon>
        <taxon>Haloferacaceae</taxon>
        <taxon>Haloferax</taxon>
    </lineage>
</organism>
<keyword evidence="1" id="KW-0812">Transmembrane</keyword>
<evidence type="ECO:0000313" key="3">
    <source>
        <dbReference type="EMBL" id="MFC7204571.1"/>
    </source>
</evidence>
<dbReference type="Proteomes" id="UP001596481">
    <property type="component" value="Unassembled WGS sequence"/>
</dbReference>
<evidence type="ECO:0000256" key="1">
    <source>
        <dbReference type="SAM" id="Phobius"/>
    </source>
</evidence>
<feature type="domain" description="DUF7344" evidence="2">
    <location>
        <begin position="15"/>
        <end position="91"/>
    </location>
</feature>
<keyword evidence="1" id="KW-1133">Transmembrane helix</keyword>
<gene>
    <name evidence="3" type="ORF">ACFQJC_13675</name>
</gene>
<protein>
    <submittedName>
        <fullName evidence="3">ArsR family transcriptional regulator</fullName>
    </submittedName>
</protein>
<proteinExistence type="predicted"/>
<dbReference type="InterPro" id="IPR055768">
    <property type="entry name" value="DUF7344"/>
</dbReference>